<dbReference type="Proteomes" id="UP000188354">
    <property type="component" value="Chromosome LG01"/>
</dbReference>
<feature type="region of interest" description="Disordered" evidence="5">
    <location>
        <begin position="18"/>
        <end position="81"/>
    </location>
</feature>
<evidence type="ECO:0000256" key="5">
    <source>
        <dbReference type="SAM" id="MobiDB-lite"/>
    </source>
</evidence>
<keyword evidence="4" id="KW-0539">Nucleus</keyword>
<keyword evidence="3" id="KW-0804">Transcription</keyword>
<feature type="compositionally biased region" description="Polar residues" evidence="5">
    <location>
        <begin position="61"/>
        <end position="70"/>
    </location>
</feature>
<dbReference type="GO" id="GO:0046983">
    <property type="term" value="F:protein dimerization activity"/>
    <property type="evidence" value="ECO:0007669"/>
    <property type="project" value="InterPro"/>
</dbReference>
<evidence type="ECO:0000313" key="8">
    <source>
        <dbReference type="Proteomes" id="UP000188354"/>
    </source>
</evidence>
<dbReference type="InterPro" id="IPR011598">
    <property type="entry name" value="bHLH_dom"/>
</dbReference>
<keyword evidence="2" id="KW-0805">Transcription regulation</keyword>
<dbReference type="EMBL" id="CM007361">
    <property type="protein sequence ID" value="OIW18372.1"/>
    <property type="molecule type" value="Genomic_DNA"/>
</dbReference>
<reference evidence="7 8" key="1">
    <citation type="journal article" date="2017" name="Plant Biotechnol. J.">
        <title>A comprehensive draft genome sequence for lupin (Lupinus angustifolius), an emerging health food: insights into plant-microbe interactions and legume evolution.</title>
        <authorList>
            <person name="Hane J.K."/>
            <person name="Ming Y."/>
            <person name="Kamphuis L.G."/>
            <person name="Nelson M.N."/>
            <person name="Garg G."/>
            <person name="Atkins C.A."/>
            <person name="Bayer P.E."/>
            <person name="Bravo A."/>
            <person name="Bringans S."/>
            <person name="Cannon S."/>
            <person name="Edwards D."/>
            <person name="Foley R."/>
            <person name="Gao L.L."/>
            <person name="Harrison M.J."/>
            <person name="Huang W."/>
            <person name="Hurgobin B."/>
            <person name="Li S."/>
            <person name="Liu C.W."/>
            <person name="McGrath A."/>
            <person name="Morahan G."/>
            <person name="Murray J."/>
            <person name="Weller J."/>
            <person name="Jian J."/>
            <person name="Singh K.B."/>
        </authorList>
    </citation>
    <scope>NUCLEOTIDE SEQUENCE [LARGE SCALE GENOMIC DNA]</scope>
    <source>
        <strain evidence="8">cv. Tanjil</strain>
        <tissue evidence="7">Whole plant</tissue>
    </source>
</reference>
<protein>
    <recommendedName>
        <fullName evidence="6">BHLH domain-containing protein</fullName>
    </recommendedName>
</protein>
<dbReference type="GO" id="GO:0005634">
    <property type="term" value="C:nucleus"/>
    <property type="evidence" value="ECO:0007669"/>
    <property type="project" value="UniProtKB-SubCell"/>
</dbReference>
<organism evidence="7 8">
    <name type="scientific">Lupinus angustifolius</name>
    <name type="common">Narrow-leaved blue lupine</name>
    <dbReference type="NCBI Taxonomy" id="3871"/>
    <lineage>
        <taxon>Eukaryota</taxon>
        <taxon>Viridiplantae</taxon>
        <taxon>Streptophyta</taxon>
        <taxon>Embryophyta</taxon>
        <taxon>Tracheophyta</taxon>
        <taxon>Spermatophyta</taxon>
        <taxon>Magnoliopsida</taxon>
        <taxon>eudicotyledons</taxon>
        <taxon>Gunneridae</taxon>
        <taxon>Pentapetalae</taxon>
        <taxon>rosids</taxon>
        <taxon>fabids</taxon>
        <taxon>Fabales</taxon>
        <taxon>Fabaceae</taxon>
        <taxon>Papilionoideae</taxon>
        <taxon>50 kb inversion clade</taxon>
        <taxon>genistoids sensu lato</taxon>
        <taxon>core genistoids</taxon>
        <taxon>Genisteae</taxon>
        <taxon>Lupinus</taxon>
    </lineage>
</organism>
<dbReference type="PANTHER" id="PTHR12565:SF321">
    <property type="entry name" value="TRANSCRIPTION FACTOR BHLH089"/>
    <property type="match status" value="1"/>
</dbReference>
<dbReference type="Gramene" id="OIW18372">
    <property type="protein sequence ID" value="OIW18372"/>
    <property type="gene ID" value="TanjilG_31512"/>
</dbReference>
<feature type="compositionally biased region" description="Low complexity" evidence="5">
    <location>
        <begin position="25"/>
        <end position="35"/>
    </location>
</feature>
<evidence type="ECO:0000256" key="4">
    <source>
        <dbReference type="ARBA" id="ARBA00023242"/>
    </source>
</evidence>
<dbReference type="SUPFAM" id="SSF47459">
    <property type="entry name" value="HLH, helix-loop-helix DNA-binding domain"/>
    <property type="match status" value="1"/>
</dbReference>
<dbReference type="PANTHER" id="PTHR12565">
    <property type="entry name" value="STEROL REGULATORY ELEMENT-BINDING PROTEIN"/>
    <property type="match status" value="1"/>
</dbReference>
<dbReference type="InterPro" id="IPR024097">
    <property type="entry name" value="bHLH_ZIP_TF"/>
</dbReference>
<dbReference type="SMART" id="SM00353">
    <property type="entry name" value="HLH"/>
    <property type="match status" value="1"/>
</dbReference>
<proteinExistence type="predicted"/>
<feature type="compositionally biased region" description="Basic and acidic residues" evidence="5">
    <location>
        <begin position="72"/>
        <end position="81"/>
    </location>
</feature>
<keyword evidence="8" id="KW-1185">Reference proteome</keyword>
<evidence type="ECO:0000313" key="7">
    <source>
        <dbReference type="EMBL" id="OIW18372.1"/>
    </source>
</evidence>
<dbReference type="AlphaFoldDB" id="A0A4P1RTM7"/>
<dbReference type="Gene3D" id="4.10.280.10">
    <property type="entry name" value="Helix-loop-helix DNA-binding domain"/>
    <property type="match status" value="1"/>
</dbReference>
<evidence type="ECO:0000256" key="3">
    <source>
        <dbReference type="ARBA" id="ARBA00023163"/>
    </source>
</evidence>
<dbReference type="Pfam" id="PF00010">
    <property type="entry name" value="HLH"/>
    <property type="match status" value="1"/>
</dbReference>
<comment type="subcellular location">
    <subcellularLocation>
        <location evidence="1">Nucleus</location>
    </subcellularLocation>
</comment>
<dbReference type="STRING" id="3871.A0A4P1RTM7"/>
<accession>A0A4P1RTM7</accession>
<dbReference type="PROSITE" id="PS50888">
    <property type="entry name" value="BHLH"/>
    <property type="match status" value="1"/>
</dbReference>
<feature type="domain" description="BHLH" evidence="6">
    <location>
        <begin position="93"/>
        <end position="143"/>
    </location>
</feature>
<dbReference type="GO" id="GO:0003700">
    <property type="term" value="F:DNA-binding transcription factor activity"/>
    <property type="evidence" value="ECO:0007669"/>
    <property type="project" value="TreeGrafter"/>
</dbReference>
<evidence type="ECO:0000256" key="1">
    <source>
        <dbReference type="ARBA" id="ARBA00004123"/>
    </source>
</evidence>
<evidence type="ECO:0000256" key="2">
    <source>
        <dbReference type="ARBA" id="ARBA00023015"/>
    </source>
</evidence>
<gene>
    <name evidence="7" type="ORF">TanjilG_31512</name>
</gene>
<dbReference type="InterPro" id="IPR036638">
    <property type="entry name" value="HLH_DNA-bd_sf"/>
</dbReference>
<name>A0A4P1RTM7_LUPAN</name>
<evidence type="ECO:0000259" key="6">
    <source>
        <dbReference type="PROSITE" id="PS50888"/>
    </source>
</evidence>
<sequence>MKPPIINDSTFSNIWPMHPQNIDASTNNSTTTQNSVYQRKRKNTITPNHLTDSRNKHTKLTEANTSSAATNKLDEQSTKPKQDYIHVRARRGQATDSHSIAERARREKISVRMKILQDIVPGCNKVIGKALVLDEIINYIQSLQLQVEVGTQALDFAGMIFGLQSAWGYAQGSQPGWLHMQIGGGFERAT</sequence>